<feature type="region of interest" description="Disordered" evidence="1">
    <location>
        <begin position="100"/>
        <end position="134"/>
    </location>
</feature>
<organism evidence="2 3">
    <name type="scientific">Peronospora matthiolae</name>
    <dbReference type="NCBI Taxonomy" id="2874970"/>
    <lineage>
        <taxon>Eukaryota</taxon>
        <taxon>Sar</taxon>
        <taxon>Stramenopiles</taxon>
        <taxon>Oomycota</taxon>
        <taxon>Peronosporomycetes</taxon>
        <taxon>Peronosporales</taxon>
        <taxon>Peronosporaceae</taxon>
        <taxon>Peronospora</taxon>
    </lineage>
</organism>
<dbReference type="Proteomes" id="UP001162060">
    <property type="component" value="Unassembled WGS sequence"/>
</dbReference>
<comment type="caution">
    <text evidence="2">The sequence shown here is derived from an EMBL/GenBank/DDBJ whole genome shotgun (WGS) entry which is preliminary data.</text>
</comment>
<evidence type="ECO:0000313" key="3">
    <source>
        <dbReference type="Proteomes" id="UP001162060"/>
    </source>
</evidence>
<evidence type="ECO:0000313" key="2">
    <source>
        <dbReference type="EMBL" id="CAK7938417.1"/>
    </source>
</evidence>
<evidence type="ECO:0000256" key="1">
    <source>
        <dbReference type="SAM" id="MobiDB-lite"/>
    </source>
</evidence>
<dbReference type="EMBL" id="CAKLBY020000229">
    <property type="protein sequence ID" value="CAK7938417.1"/>
    <property type="molecule type" value="Genomic_DNA"/>
</dbReference>
<protein>
    <submittedName>
        <fullName evidence="2">Uncharacterized protein</fullName>
    </submittedName>
</protein>
<accession>A0AAV1UY52</accession>
<feature type="compositionally biased region" description="Polar residues" evidence="1">
    <location>
        <begin position="103"/>
        <end position="113"/>
    </location>
</feature>
<dbReference type="AlphaFoldDB" id="A0AAV1UY52"/>
<reference evidence="2" key="1">
    <citation type="submission" date="2024-01" db="EMBL/GenBank/DDBJ databases">
        <authorList>
            <person name="Webb A."/>
        </authorList>
    </citation>
    <scope>NUCLEOTIDE SEQUENCE</scope>
    <source>
        <strain evidence="2">Pm1</strain>
    </source>
</reference>
<gene>
    <name evidence="2" type="ORF">PM001_LOCUS23567</name>
</gene>
<name>A0AAV1UY52_9STRA</name>
<proteinExistence type="predicted"/>
<sequence>MTVRDHLPVTTPAHSRARLPIPLTHYPIDTASAPRSEEVIDSTDRPTRRPIKRQTNSTMKITALAITALATVASVASADDYQPALRALAAQEPTAPIADTLASDPTKQQSSSPVEAAAAAANTEHDVDDDSKKAKEWVGTTGMGTSLGRLWMGASLGWVRWWLGWIRWRLGMVDVTHQRHHRHACNLPHSHTDGTEQGDCNVANQMEIGMLIQPRFVL</sequence>